<protein>
    <recommendedName>
        <fullName evidence="3">Transposase</fullName>
    </recommendedName>
</protein>
<proteinExistence type="predicted"/>
<accession>A0ABU4ZCH4</accession>
<sequence length="77" mass="8632">MGFPFLAAERFSFDQPQLLFLCNSRKPLGGFLELLKWIIITHVAGFGCIKRREALFRAAGRVLKQKGGAMPLRLLVA</sequence>
<keyword evidence="2" id="KW-1185">Reference proteome</keyword>
<dbReference type="EMBL" id="JAVIJC010000048">
    <property type="protein sequence ID" value="MDX8495995.1"/>
    <property type="molecule type" value="Genomic_DNA"/>
</dbReference>
<reference evidence="1 2" key="1">
    <citation type="submission" date="2023-08" db="EMBL/GenBank/DDBJ databases">
        <title>Implementing the SeqCode for naming new Mesorhizobium species isolated from Vachellia karroo root nodules.</title>
        <authorList>
            <person name="Van Lill M."/>
        </authorList>
    </citation>
    <scope>NUCLEOTIDE SEQUENCE [LARGE SCALE GENOMIC DNA]</scope>
    <source>
        <strain evidence="1 2">VK22B</strain>
    </source>
</reference>
<dbReference type="RefSeq" id="WP_320229690.1">
    <property type="nucleotide sequence ID" value="NZ_JAVIJB010000044.1"/>
</dbReference>
<name>A0ABU4ZCH4_9HYPH</name>
<dbReference type="Proteomes" id="UP001271249">
    <property type="component" value="Unassembled WGS sequence"/>
</dbReference>
<gene>
    <name evidence="1" type="ORF">RFN29_31100</name>
</gene>
<evidence type="ECO:0000313" key="2">
    <source>
        <dbReference type="Proteomes" id="UP001271249"/>
    </source>
</evidence>
<comment type="caution">
    <text evidence="1">The sequence shown here is derived from an EMBL/GenBank/DDBJ whole genome shotgun (WGS) entry which is preliminary data.</text>
</comment>
<evidence type="ECO:0008006" key="3">
    <source>
        <dbReference type="Google" id="ProtNLM"/>
    </source>
</evidence>
<evidence type="ECO:0000313" key="1">
    <source>
        <dbReference type="EMBL" id="MDX8495995.1"/>
    </source>
</evidence>
<organism evidence="1 2">
    <name type="scientific">Mesorhizobium captivum</name>
    <dbReference type="NCBI Taxonomy" id="3072319"/>
    <lineage>
        <taxon>Bacteria</taxon>
        <taxon>Pseudomonadati</taxon>
        <taxon>Pseudomonadota</taxon>
        <taxon>Alphaproteobacteria</taxon>
        <taxon>Hyphomicrobiales</taxon>
        <taxon>Phyllobacteriaceae</taxon>
        <taxon>Mesorhizobium</taxon>
    </lineage>
</organism>